<dbReference type="Gene3D" id="3.40.50.300">
    <property type="entry name" value="P-loop containing nucleotide triphosphate hydrolases"/>
    <property type="match status" value="2"/>
</dbReference>
<comment type="caution">
    <text evidence="3">The sequence shown here is derived from an EMBL/GenBank/DDBJ whole genome shotgun (WGS) entry which is preliminary data.</text>
</comment>
<dbReference type="AlphaFoldDB" id="A0A927K5N5"/>
<evidence type="ECO:0000313" key="3">
    <source>
        <dbReference type="EMBL" id="MBD8871197.1"/>
    </source>
</evidence>
<accession>A0A927K5N5</accession>
<dbReference type="SUPFAM" id="SSF52540">
    <property type="entry name" value="P-loop containing nucleoside triphosphate hydrolases"/>
    <property type="match status" value="1"/>
</dbReference>
<dbReference type="EMBL" id="JACYXZ010000005">
    <property type="protein sequence ID" value="MBD8871197.1"/>
    <property type="molecule type" value="Genomic_DNA"/>
</dbReference>
<reference evidence="3" key="1">
    <citation type="submission" date="2020-09" db="EMBL/GenBank/DDBJ databases">
        <title>Nocardioides sp. strain MJB4 16S ribosomal RNA gene Genome sequencing and assembly.</title>
        <authorList>
            <person name="Kim I."/>
        </authorList>
    </citation>
    <scope>NUCLEOTIDE SEQUENCE</scope>
    <source>
        <strain evidence="3">MJB4</strain>
    </source>
</reference>
<dbReference type="PANTHER" id="PTHR30121:SF6">
    <property type="entry name" value="SLR6007 PROTEIN"/>
    <property type="match status" value="1"/>
</dbReference>
<proteinExistence type="predicted"/>
<keyword evidence="4" id="KW-1185">Reference proteome</keyword>
<dbReference type="Proteomes" id="UP000616839">
    <property type="component" value="Unassembled WGS sequence"/>
</dbReference>
<feature type="domain" description="AAA+ ATPase" evidence="2">
    <location>
        <begin position="67"/>
        <end position="375"/>
    </location>
</feature>
<sequence>MTTTPAPDSGDDPAADPPAERDHAEHPVAEAARAGYDFAGPALELGGLMLDADRLTDVRIRIPLAMVNRHGLVAGATGTGKTKTLQLLAEQLSTHGVPVFAADIKGDLSGLSVPGEGGDKVAARAESVGQEWEATGFPVEFFALGGDGTGVPLRVTMSAFGPLLLAKVLGLNATQESSLGLVFHYADKAGLPLLDLADLRAVVHHLTSDEGKGELKELGGLSPATAGVILRELIAFSDQGADAFFGEPEFDAREFLQTTEDGRGVISLVELPNLQDRPAVFSTFLMWLLADLFHDLPEVGDIDKPKLVFFFDEAHLLFRDASKDFLDQIAQTVRLIRSKGVGVFFVTQSPTDVPDEVLAQLGSRVQHQLRAHTPNDAKALKRTVSTYPTSEYDDLGEVITSLGIGEAVVTVMNERGAPTPVAWTRLPAPESLMAPADPAAMQAAVEASPLYPKYAEVVDRDSAHEKLAARLEAGAQRAEAEAEAEAEEMEAAGTKEAAKEEAAKSGGERAPHQAEADRLSRRKPSSKQQQKGGLVDDVVSSPAFKDFVRTAAREIARGMFRFGRR</sequence>
<gene>
    <name evidence="3" type="ORF">IE331_16345</name>
</gene>
<dbReference type="InterPro" id="IPR027417">
    <property type="entry name" value="P-loop_NTPase"/>
</dbReference>
<organism evidence="3 4">
    <name type="scientific">Nocardioides donggukensis</name>
    <dbReference type="NCBI Taxonomy" id="2774019"/>
    <lineage>
        <taxon>Bacteria</taxon>
        <taxon>Bacillati</taxon>
        <taxon>Actinomycetota</taxon>
        <taxon>Actinomycetes</taxon>
        <taxon>Propionibacteriales</taxon>
        <taxon>Nocardioidaceae</taxon>
        <taxon>Nocardioides</taxon>
    </lineage>
</organism>
<feature type="compositionally biased region" description="Basic and acidic residues" evidence="1">
    <location>
        <begin position="496"/>
        <end position="519"/>
    </location>
</feature>
<evidence type="ECO:0000256" key="1">
    <source>
        <dbReference type="SAM" id="MobiDB-lite"/>
    </source>
</evidence>
<dbReference type="InterPro" id="IPR051162">
    <property type="entry name" value="T4SS_component"/>
</dbReference>
<dbReference type="SMART" id="SM00382">
    <property type="entry name" value="AAA"/>
    <property type="match status" value="1"/>
</dbReference>
<protein>
    <submittedName>
        <fullName evidence="3">DUF853 family protein</fullName>
    </submittedName>
</protein>
<dbReference type="PANTHER" id="PTHR30121">
    <property type="entry name" value="UNCHARACTERIZED PROTEIN YJGR-RELATED"/>
    <property type="match status" value="1"/>
</dbReference>
<dbReference type="Pfam" id="PF05872">
    <property type="entry name" value="HerA_C"/>
    <property type="match status" value="1"/>
</dbReference>
<feature type="region of interest" description="Disordered" evidence="1">
    <location>
        <begin position="471"/>
        <end position="538"/>
    </location>
</feature>
<dbReference type="InterPro" id="IPR033186">
    <property type="entry name" value="HerA_C"/>
</dbReference>
<name>A0A927K5N5_9ACTN</name>
<dbReference type="RefSeq" id="WP_192144522.1">
    <property type="nucleotide sequence ID" value="NZ_JACYXZ010000005.1"/>
</dbReference>
<feature type="compositionally biased region" description="Acidic residues" evidence="1">
    <location>
        <begin position="481"/>
        <end position="490"/>
    </location>
</feature>
<feature type="region of interest" description="Disordered" evidence="1">
    <location>
        <begin position="1"/>
        <end position="26"/>
    </location>
</feature>
<evidence type="ECO:0000259" key="2">
    <source>
        <dbReference type="SMART" id="SM00382"/>
    </source>
</evidence>
<dbReference type="InterPro" id="IPR003593">
    <property type="entry name" value="AAA+_ATPase"/>
</dbReference>
<evidence type="ECO:0000313" key="4">
    <source>
        <dbReference type="Proteomes" id="UP000616839"/>
    </source>
</evidence>